<dbReference type="Proteomes" id="UP000701801">
    <property type="component" value="Unassembled WGS sequence"/>
</dbReference>
<feature type="compositionally biased region" description="Basic and acidic residues" evidence="1">
    <location>
        <begin position="149"/>
        <end position="161"/>
    </location>
</feature>
<feature type="compositionally biased region" description="Low complexity" evidence="1">
    <location>
        <begin position="311"/>
        <end position="322"/>
    </location>
</feature>
<feature type="compositionally biased region" description="Polar residues" evidence="1">
    <location>
        <begin position="773"/>
        <end position="787"/>
    </location>
</feature>
<feature type="compositionally biased region" description="Low complexity" evidence="1">
    <location>
        <begin position="430"/>
        <end position="440"/>
    </location>
</feature>
<organism evidence="2 3">
    <name type="scientific">Hymenoscyphus albidus</name>
    <dbReference type="NCBI Taxonomy" id="595503"/>
    <lineage>
        <taxon>Eukaryota</taxon>
        <taxon>Fungi</taxon>
        <taxon>Dikarya</taxon>
        <taxon>Ascomycota</taxon>
        <taxon>Pezizomycotina</taxon>
        <taxon>Leotiomycetes</taxon>
        <taxon>Helotiales</taxon>
        <taxon>Helotiaceae</taxon>
        <taxon>Hymenoscyphus</taxon>
    </lineage>
</organism>
<feature type="compositionally biased region" description="Low complexity" evidence="1">
    <location>
        <begin position="906"/>
        <end position="919"/>
    </location>
</feature>
<feature type="compositionally biased region" description="Polar residues" evidence="1">
    <location>
        <begin position="258"/>
        <end position="267"/>
    </location>
</feature>
<feature type="region of interest" description="Disordered" evidence="1">
    <location>
        <begin position="769"/>
        <end position="810"/>
    </location>
</feature>
<protein>
    <submittedName>
        <fullName evidence="2">Uncharacterized protein</fullName>
    </submittedName>
</protein>
<proteinExistence type="predicted"/>
<feature type="compositionally biased region" description="Basic residues" evidence="1">
    <location>
        <begin position="185"/>
        <end position="198"/>
    </location>
</feature>
<feature type="compositionally biased region" description="Basic and acidic residues" evidence="1">
    <location>
        <begin position="287"/>
        <end position="307"/>
    </location>
</feature>
<keyword evidence="3" id="KW-1185">Reference proteome</keyword>
<reference evidence="2" key="1">
    <citation type="submission" date="2021-07" db="EMBL/GenBank/DDBJ databases">
        <authorList>
            <person name="Durling M."/>
        </authorList>
    </citation>
    <scope>NUCLEOTIDE SEQUENCE</scope>
</reference>
<sequence>MPSTEKYGQPILARRNTFQRMLDLERKQKVNRLQAQPPPLLPQPRTNTMSMDLSMETNLTSYQANHSKPIPHLSNHNRTMTAPNLSIAVPSPEVSPAMVKEGNGMKKYVVKAGGVVPQTEGESGDESDRSSICHSPGWDDILGNKKKKEKLEKQAAKDAAKTKKKADKQKLEADKKTETELKYAQKMKNRLSKAHKAPPSRYHNIPAMDRTASFPAVQSSMPDTSTKDDGRNNANRSRRGSIDLSLKNFLHGGKKSNDNSASPQTTPAKEAPPGHVKNGFIGGLKLRLSEEASTRDRIRLSLAHDRPPNATVDSSSSTRDVSPNAPLVNRQRPTATYSMYVEPSRTPAQWDDVRGNAGKFTEVNMNSSKQDEGSINQRKINTRKARAPVFEQMPAGQNRPSSRHDASNPSKNRYPPSSRSRTSGEINNYPRSSSPNSMDRSSLKSRDRSSEPRGRDASSYVQNQRRQSKDRAMATIKDDHRFKISTESASRDSSPSYHSVKSQVSNEATVQPATQHIAVQAKVSEIENPFSFFSDYTPPKLELEDHSPSRSPAPEMVSSQQAQRASKGFRGFKFAVNSVLSKQKHTSMPSPSRMASPSANSFVSSIFDTVENPAYAKRKPPTPVTDTFAGRSSKVNKFLGEDFPPELAKRPAAHASSNATAESDRSGSHARTATDSSEEYSTLDEFSNVTTPMASRPQSQKDYFPPTSSLGPRPANVFANGPGSSTTSLPHKTQKPTMMSGAIMDDSAPYHSQDNFSRTAMPMGYVDDEERTQTPTGLRSLTRSTDAPNLANGIEKPKESKSASALQRQLSLNRSASTPELQDLSFLPPLKHQALTKPAPKKAKGGLLKSLKGKESASPRDPVTRELIKPAPISTGPQKAGQGPLESPSGNYLQNARLSLPPRLQGSPRSPRFPGSPSSQLGHPNAMPEQMAKMFVVCCSCKYFHDMPSKIYECMAKPDNVVEDKHLGVSGVISTSVKCPWCGHGMSTTCCAGYAAVVYLREKLH</sequence>
<feature type="region of interest" description="Disordered" evidence="1">
    <location>
        <begin position="116"/>
        <end position="508"/>
    </location>
</feature>
<dbReference type="OrthoDB" id="5386674at2759"/>
<gene>
    <name evidence="2" type="ORF">HYALB_00007240</name>
</gene>
<feature type="compositionally biased region" description="Polar residues" evidence="1">
    <location>
        <begin position="485"/>
        <end position="508"/>
    </location>
</feature>
<feature type="compositionally biased region" description="Polar residues" evidence="1">
    <location>
        <begin position="684"/>
        <end position="710"/>
    </location>
</feature>
<dbReference type="AlphaFoldDB" id="A0A9N9PQW7"/>
<feature type="compositionally biased region" description="Basic and acidic residues" evidence="1">
    <location>
        <begin position="441"/>
        <end position="456"/>
    </location>
</feature>
<accession>A0A9N9PQW7</accession>
<feature type="compositionally biased region" description="Basic and acidic residues" evidence="1">
    <location>
        <begin position="852"/>
        <end position="868"/>
    </location>
</feature>
<evidence type="ECO:0000313" key="2">
    <source>
        <dbReference type="EMBL" id="CAG8971758.1"/>
    </source>
</evidence>
<feature type="compositionally biased region" description="Polar residues" evidence="1">
    <location>
        <begin position="888"/>
        <end position="897"/>
    </location>
</feature>
<dbReference type="EMBL" id="CAJVRM010000027">
    <property type="protein sequence ID" value="CAG8971758.1"/>
    <property type="molecule type" value="Genomic_DNA"/>
</dbReference>
<feature type="compositionally biased region" description="Basic and acidic residues" evidence="1">
    <location>
        <begin position="467"/>
        <end position="484"/>
    </location>
</feature>
<feature type="compositionally biased region" description="Polar residues" evidence="1">
    <location>
        <begin position="363"/>
        <end position="379"/>
    </location>
</feature>
<feature type="compositionally biased region" description="Basic and acidic residues" evidence="1">
    <location>
        <begin position="168"/>
        <end position="183"/>
    </location>
</feature>
<feature type="region of interest" description="Disordered" evidence="1">
    <location>
        <begin position="834"/>
        <end position="925"/>
    </location>
</feature>
<comment type="caution">
    <text evidence="2">The sequence shown here is derived from an EMBL/GenBank/DDBJ whole genome shotgun (WGS) entry which is preliminary data.</text>
</comment>
<name>A0A9N9PQW7_9HELO</name>
<evidence type="ECO:0000256" key="1">
    <source>
        <dbReference type="SAM" id="MobiDB-lite"/>
    </source>
</evidence>
<feature type="compositionally biased region" description="Polar residues" evidence="1">
    <location>
        <begin position="722"/>
        <end position="734"/>
    </location>
</feature>
<evidence type="ECO:0000313" key="3">
    <source>
        <dbReference type="Proteomes" id="UP000701801"/>
    </source>
</evidence>
<feature type="compositionally biased region" description="Polar residues" evidence="1">
    <location>
        <begin position="407"/>
        <end position="426"/>
    </location>
</feature>
<feature type="region of interest" description="Disordered" evidence="1">
    <location>
        <begin position="649"/>
        <end position="734"/>
    </location>
</feature>